<gene>
    <name evidence="3" type="ORF">TWF694_003081</name>
</gene>
<feature type="region of interest" description="Disordered" evidence="1">
    <location>
        <begin position="24"/>
        <end position="51"/>
    </location>
</feature>
<reference evidence="3 4" key="1">
    <citation type="submission" date="2019-10" db="EMBL/GenBank/DDBJ databases">
        <authorList>
            <person name="Palmer J.M."/>
        </authorList>
    </citation>
    <scope>NUCLEOTIDE SEQUENCE [LARGE SCALE GENOMIC DNA]</scope>
    <source>
        <strain evidence="3 4">TWF694</strain>
    </source>
</reference>
<dbReference type="Proteomes" id="UP001365542">
    <property type="component" value="Unassembled WGS sequence"/>
</dbReference>
<dbReference type="AlphaFoldDB" id="A0AAV9X0V8"/>
<protein>
    <submittedName>
        <fullName evidence="3">Uncharacterized protein</fullName>
    </submittedName>
</protein>
<dbReference type="EMBL" id="JAVHJO010000012">
    <property type="protein sequence ID" value="KAK6531918.1"/>
    <property type="molecule type" value="Genomic_DNA"/>
</dbReference>
<sequence>MKSLSKVLILCTLILGAAAQSSEANGDSTASAPESAAATGTGTASAPESSSGSGSTAAFVCPATYQAACPFVCGGSTTSCTTKYIASGTNNISCKVCPGVPAKCPTVASASCAFLCENQNGASFCYESDITDASGFGTDAQCAACGGGAGSSAGGGSGSGTGSNSTVSSSLPQATFTGGASGLQAGRMAVVGLVGMVFAF</sequence>
<comment type="caution">
    <text evidence="3">The sequence shown here is derived from an EMBL/GenBank/DDBJ whole genome shotgun (WGS) entry which is preliminary data.</text>
</comment>
<evidence type="ECO:0000313" key="4">
    <source>
        <dbReference type="Proteomes" id="UP001365542"/>
    </source>
</evidence>
<feature type="chain" id="PRO_5043889070" evidence="2">
    <location>
        <begin position="20"/>
        <end position="200"/>
    </location>
</feature>
<feature type="compositionally biased region" description="Low complexity" evidence="1">
    <location>
        <begin position="28"/>
        <end position="51"/>
    </location>
</feature>
<keyword evidence="4" id="KW-1185">Reference proteome</keyword>
<name>A0AAV9X0V8_9PEZI</name>
<evidence type="ECO:0000256" key="1">
    <source>
        <dbReference type="SAM" id="MobiDB-lite"/>
    </source>
</evidence>
<evidence type="ECO:0000313" key="3">
    <source>
        <dbReference type="EMBL" id="KAK6531918.1"/>
    </source>
</evidence>
<proteinExistence type="predicted"/>
<organism evidence="3 4">
    <name type="scientific">Orbilia ellipsospora</name>
    <dbReference type="NCBI Taxonomy" id="2528407"/>
    <lineage>
        <taxon>Eukaryota</taxon>
        <taxon>Fungi</taxon>
        <taxon>Dikarya</taxon>
        <taxon>Ascomycota</taxon>
        <taxon>Pezizomycotina</taxon>
        <taxon>Orbiliomycetes</taxon>
        <taxon>Orbiliales</taxon>
        <taxon>Orbiliaceae</taxon>
        <taxon>Orbilia</taxon>
    </lineage>
</organism>
<evidence type="ECO:0000256" key="2">
    <source>
        <dbReference type="SAM" id="SignalP"/>
    </source>
</evidence>
<keyword evidence="2" id="KW-0732">Signal</keyword>
<accession>A0AAV9X0V8</accession>
<feature type="signal peptide" evidence="2">
    <location>
        <begin position="1"/>
        <end position="19"/>
    </location>
</feature>